<dbReference type="EMBL" id="BK015173">
    <property type="protein sequence ID" value="DAD94085.1"/>
    <property type="molecule type" value="Genomic_DNA"/>
</dbReference>
<name>A0A8S5NGX6_9CAUD</name>
<proteinExistence type="predicted"/>
<protein>
    <submittedName>
        <fullName evidence="1">Uncharacterized protein</fullName>
    </submittedName>
</protein>
<sequence>MLERRINKTLKESLDKTIEENKYLREILKKQIEDSILALNEIQDIQAIKISEAEKDMLRNSIINKKRTEFVTKIIELDGSGKHSNS</sequence>
<reference evidence="1" key="1">
    <citation type="journal article" date="2021" name="Proc. Natl. Acad. Sci. U.S.A.">
        <title>A Catalog of Tens of Thousands of Viruses from Human Metagenomes Reveals Hidden Associations with Chronic Diseases.</title>
        <authorList>
            <person name="Tisza M.J."/>
            <person name="Buck C.B."/>
        </authorList>
    </citation>
    <scope>NUCLEOTIDE SEQUENCE</scope>
    <source>
        <strain evidence="1">CtUF252</strain>
    </source>
</reference>
<evidence type="ECO:0000313" key="1">
    <source>
        <dbReference type="EMBL" id="DAD94085.1"/>
    </source>
</evidence>
<organism evidence="1">
    <name type="scientific">Siphoviridae sp. ctUF252</name>
    <dbReference type="NCBI Taxonomy" id="2826350"/>
    <lineage>
        <taxon>Viruses</taxon>
        <taxon>Duplodnaviria</taxon>
        <taxon>Heunggongvirae</taxon>
        <taxon>Uroviricota</taxon>
        <taxon>Caudoviricetes</taxon>
    </lineage>
</organism>
<accession>A0A8S5NGX6</accession>